<dbReference type="InterPro" id="IPR009057">
    <property type="entry name" value="Homeodomain-like_sf"/>
</dbReference>
<comment type="caution">
    <text evidence="6">The sequence shown here is derived from an EMBL/GenBank/DDBJ whole genome shotgun (WGS) entry which is preliminary data.</text>
</comment>
<keyword evidence="1" id="KW-0805">Transcription regulation</keyword>
<dbReference type="AlphaFoldDB" id="A0A543AVT6"/>
<dbReference type="GO" id="GO:0003700">
    <property type="term" value="F:DNA-binding transcription factor activity"/>
    <property type="evidence" value="ECO:0007669"/>
    <property type="project" value="TreeGrafter"/>
</dbReference>
<dbReference type="Pfam" id="PF02909">
    <property type="entry name" value="TetR_C_1"/>
    <property type="match status" value="1"/>
</dbReference>
<evidence type="ECO:0000256" key="2">
    <source>
        <dbReference type="ARBA" id="ARBA00023125"/>
    </source>
</evidence>
<keyword evidence="3" id="KW-0804">Transcription</keyword>
<protein>
    <submittedName>
        <fullName evidence="6">TetR family transcriptional regulator</fullName>
    </submittedName>
</protein>
<sequence>MVHDDSIETDLIWMRHPKVGVGRPASRTRTEVTEAAVRVADRDGLAGLSMRQVAAELGTGPGSLYRYVDNRDDLLDLVADHVAAEYDFSPPSGDWLDDLVDIGLQAREIYRRHPWLPELILTRPVVGPNGAELMEHFLSVVADHPADDDTKLVALAMLNTIVAATARTEAAPADALRSARYLAHVAADGRHPRLAAMRIQSTEADPFPIALRKVLAGLFS</sequence>
<dbReference type="InterPro" id="IPR036271">
    <property type="entry name" value="Tet_transcr_reg_TetR-rel_C_sf"/>
</dbReference>
<dbReference type="InParanoid" id="A0A543AVT6"/>
<dbReference type="EMBL" id="VFOW01000001">
    <property type="protein sequence ID" value="TQL76674.1"/>
    <property type="molecule type" value="Genomic_DNA"/>
</dbReference>
<evidence type="ECO:0000259" key="5">
    <source>
        <dbReference type="PROSITE" id="PS50977"/>
    </source>
</evidence>
<feature type="domain" description="HTH tetR-type" evidence="5">
    <location>
        <begin position="26"/>
        <end position="86"/>
    </location>
</feature>
<evidence type="ECO:0000313" key="7">
    <source>
        <dbReference type="Proteomes" id="UP000317043"/>
    </source>
</evidence>
<dbReference type="GO" id="GO:0045892">
    <property type="term" value="P:negative regulation of DNA-templated transcription"/>
    <property type="evidence" value="ECO:0007669"/>
    <property type="project" value="InterPro"/>
</dbReference>
<evidence type="ECO:0000256" key="3">
    <source>
        <dbReference type="ARBA" id="ARBA00023163"/>
    </source>
</evidence>
<dbReference type="Proteomes" id="UP000317043">
    <property type="component" value="Unassembled WGS sequence"/>
</dbReference>
<feature type="DNA-binding region" description="H-T-H motif" evidence="4">
    <location>
        <begin position="49"/>
        <end position="68"/>
    </location>
</feature>
<dbReference type="SUPFAM" id="SSF46689">
    <property type="entry name" value="Homeodomain-like"/>
    <property type="match status" value="1"/>
</dbReference>
<evidence type="ECO:0000256" key="1">
    <source>
        <dbReference type="ARBA" id="ARBA00023015"/>
    </source>
</evidence>
<dbReference type="InterPro" id="IPR050109">
    <property type="entry name" value="HTH-type_TetR-like_transc_reg"/>
</dbReference>
<dbReference type="Gene3D" id="1.10.10.60">
    <property type="entry name" value="Homeodomain-like"/>
    <property type="match status" value="1"/>
</dbReference>
<dbReference type="InterPro" id="IPR001647">
    <property type="entry name" value="HTH_TetR"/>
</dbReference>
<keyword evidence="2 4" id="KW-0238">DNA-binding</keyword>
<name>A0A543AVT6_9ACTN</name>
<dbReference type="RefSeq" id="WP_246100052.1">
    <property type="nucleotide sequence ID" value="NZ_JBHTGS010000001.1"/>
</dbReference>
<dbReference type="Gene3D" id="1.10.357.10">
    <property type="entry name" value="Tetracycline Repressor, domain 2"/>
    <property type="match status" value="1"/>
</dbReference>
<keyword evidence="7" id="KW-1185">Reference proteome</keyword>
<dbReference type="PANTHER" id="PTHR30055">
    <property type="entry name" value="HTH-TYPE TRANSCRIPTIONAL REGULATOR RUTR"/>
    <property type="match status" value="1"/>
</dbReference>
<reference evidence="6 7" key="1">
    <citation type="submission" date="2019-06" db="EMBL/GenBank/DDBJ databases">
        <title>Sequencing the genomes of 1000 actinobacteria strains.</title>
        <authorList>
            <person name="Klenk H.-P."/>
        </authorList>
    </citation>
    <scope>NUCLEOTIDE SEQUENCE [LARGE SCALE GENOMIC DNA]</scope>
    <source>
        <strain evidence="6 7">DSM 45928</strain>
    </source>
</reference>
<accession>A0A543AVT6</accession>
<organism evidence="6 7">
    <name type="scientific">Stackebrandtia endophytica</name>
    <dbReference type="NCBI Taxonomy" id="1496996"/>
    <lineage>
        <taxon>Bacteria</taxon>
        <taxon>Bacillati</taxon>
        <taxon>Actinomycetota</taxon>
        <taxon>Actinomycetes</taxon>
        <taxon>Glycomycetales</taxon>
        <taxon>Glycomycetaceae</taxon>
        <taxon>Stackebrandtia</taxon>
    </lineage>
</organism>
<dbReference type="GO" id="GO:0000976">
    <property type="term" value="F:transcription cis-regulatory region binding"/>
    <property type="evidence" value="ECO:0007669"/>
    <property type="project" value="TreeGrafter"/>
</dbReference>
<dbReference type="InterPro" id="IPR004111">
    <property type="entry name" value="Repressor_TetR_C"/>
</dbReference>
<dbReference type="Pfam" id="PF00440">
    <property type="entry name" value="TetR_N"/>
    <property type="match status" value="1"/>
</dbReference>
<gene>
    <name evidence="6" type="ORF">FB566_2209</name>
</gene>
<evidence type="ECO:0000313" key="6">
    <source>
        <dbReference type="EMBL" id="TQL76674.1"/>
    </source>
</evidence>
<evidence type="ECO:0000256" key="4">
    <source>
        <dbReference type="PROSITE-ProRule" id="PRU00335"/>
    </source>
</evidence>
<dbReference type="PROSITE" id="PS50977">
    <property type="entry name" value="HTH_TETR_2"/>
    <property type="match status" value="1"/>
</dbReference>
<dbReference type="SUPFAM" id="SSF48498">
    <property type="entry name" value="Tetracyclin repressor-like, C-terminal domain"/>
    <property type="match status" value="1"/>
</dbReference>
<dbReference type="PANTHER" id="PTHR30055:SF151">
    <property type="entry name" value="TRANSCRIPTIONAL REGULATORY PROTEIN"/>
    <property type="match status" value="1"/>
</dbReference>
<proteinExistence type="predicted"/>